<gene>
    <name evidence="7" type="ORF">A130_08070</name>
</gene>
<dbReference type="InterPro" id="IPR059100">
    <property type="entry name" value="TSP3_bac"/>
</dbReference>
<dbReference type="PANTHER" id="PTHR37467:SF1">
    <property type="entry name" value="EXPORTED CALCIUM-BINDING GLYCOPROTEIN"/>
    <property type="match status" value="1"/>
</dbReference>
<dbReference type="GO" id="GO:0005509">
    <property type="term" value="F:calcium ion binding"/>
    <property type="evidence" value="ECO:0007669"/>
    <property type="project" value="InterPro"/>
</dbReference>
<feature type="region of interest" description="Disordered" evidence="5">
    <location>
        <begin position="740"/>
        <end position="943"/>
    </location>
</feature>
<dbReference type="InterPro" id="IPR053180">
    <property type="entry name" value="Ca-binding_acidic-repeat"/>
</dbReference>
<feature type="compositionally biased region" description="Acidic residues" evidence="5">
    <location>
        <begin position="832"/>
        <end position="843"/>
    </location>
</feature>
<comment type="caution">
    <text evidence="7">The sequence shown here is derived from an EMBL/GenBank/DDBJ whole genome shotgun (WGS) entry which is preliminary data.</text>
</comment>
<keyword evidence="3 6" id="KW-0732">Signal</keyword>
<feature type="compositionally biased region" description="Acidic residues" evidence="5">
    <location>
        <begin position="373"/>
        <end position="386"/>
    </location>
</feature>
<protein>
    <submittedName>
        <fullName evidence="7">Uncharacterized protein</fullName>
    </submittedName>
</protein>
<accession>A0A1E5CN12</accession>
<name>A0A1E5CN12_9VIBR</name>
<evidence type="ECO:0000256" key="6">
    <source>
        <dbReference type="SAM" id="SignalP"/>
    </source>
</evidence>
<dbReference type="Pfam" id="PF17963">
    <property type="entry name" value="Big_9"/>
    <property type="match status" value="1"/>
</dbReference>
<feature type="compositionally biased region" description="Polar residues" evidence="5">
    <location>
        <begin position="743"/>
        <end position="758"/>
    </location>
</feature>
<organism evidence="7 8">
    <name type="scientific">Vibrio genomosp. F6 str. FF-238</name>
    <dbReference type="NCBI Taxonomy" id="1191298"/>
    <lineage>
        <taxon>Bacteria</taxon>
        <taxon>Pseudomonadati</taxon>
        <taxon>Pseudomonadota</taxon>
        <taxon>Gammaproteobacteria</taxon>
        <taxon>Vibrionales</taxon>
        <taxon>Vibrionaceae</taxon>
        <taxon>Vibrio</taxon>
    </lineage>
</organism>
<feature type="region of interest" description="Disordered" evidence="5">
    <location>
        <begin position="1141"/>
        <end position="1161"/>
    </location>
</feature>
<feature type="compositionally biased region" description="Basic and acidic residues" evidence="5">
    <location>
        <begin position="1459"/>
        <end position="1475"/>
    </location>
</feature>
<dbReference type="InterPro" id="IPR028974">
    <property type="entry name" value="TSP_type-3_rpt"/>
</dbReference>
<feature type="compositionally biased region" description="Polar residues" evidence="5">
    <location>
        <begin position="1496"/>
        <end position="1510"/>
    </location>
</feature>
<feature type="region of interest" description="Disordered" evidence="5">
    <location>
        <begin position="324"/>
        <end position="450"/>
    </location>
</feature>
<comment type="subcellular location">
    <subcellularLocation>
        <location evidence="1">Secreted</location>
    </subcellularLocation>
</comment>
<dbReference type="Proteomes" id="UP000094165">
    <property type="component" value="Unassembled WGS sequence"/>
</dbReference>
<keyword evidence="2" id="KW-0964">Secreted</keyword>
<feature type="region of interest" description="Disordered" evidence="5">
    <location>
        <begin position="1456"/>
        <end position="1525"/>
    </location>
</feature>
<dbReference type="SUPFAM" id="SSF49899">
    <property type="entry name" value="Concanavalin A-like lectins/glucanases"/>
    <property type="match status" value="1"/>
</dbReference>
<dbReference type="InterPro" id="IPR013320">
    <property type="entry name" value="ConA-like_dom_sf"/>
</dbReference>
<feature type="signal peptide" evidence="6">
    <location>
        <begin position="1"/>
        <end position="27"/>
    </location>
</feature>
<keyword evidence="8" id="KW-1185">Reference proteome</keyword>
<evidence type="ECO:0000313" key="8">
    <source>
        <dbReference type="Proteomes" id="UP000094165"/>
    </source>
</evidence>
<feature type="region of interest" description="Disordered" evidence="5">
    <location>
        <begin position="1401"/>
        <end position="1439"/>
    </location>
</feature>
<evidence type="ECO:0000256" key="5">
    <source>
        <dbReference type="SAM" id="MobiDB-lite"/>
    </source>
</evidence>
<evidence type="ECO:0000256" key="4">
    <source>
        <dbReference type="ARBA" id="ARBA00022837"/>
    </source>
</evidence>
<proteinExistence type="predicted"/>
<dbReference type="Gene3D" id="2.60.120.200">
    <property type="match status" value="1"/>
</dbReference>
<dbReference type="RefSeq" id="WP_017051233.1">
    <property type="nucleotide sequence ID" value="NZ_AJYW02000295.1"/>
</dbReference>
<dbReference type="Gene3D" id="4.10.1080.10">
    <property type="entry name" value="TSP type-3 repeat"/>
    <property type="match status" value="4"/>
</dbReference>
<dbReference type="EMBL" id="AJYW02000295">
    <property type="protein sequence ID" value="OEE71279.1"/>
    <property type="molecule type" value="Genomic_DNA"/>
</dbReference>
<evidence type="ECO:0000256" key="2">
    <source>
        <dbReference type="ARBA" id="ARBA00022525"/>
    </source>
</evidence>
<feature type="chain" id="PRO_5009172995" evidence="6">
    <location>
        <begin position="28"/>
        <end position="2423"/>
    </location>
</feature>
<feature type="compositionally biased region" description="Acidic residues" evidence="5">
    <location>
        <begin position="408"/>
        <end position="421"/>
    </location>
</feature>
<evidence type="ECO:0000256" key="1">
    <source>
        <dbReference type="ARBA" id="ARBA00004613"/>
    </source>
</evidence>
<dbReference type="Pfam" id="PF18884">
    <property type="entry name" value="TSP3_bac"/>
    <property type="match status" value="11"/>
</dbReference>
<keyword evidence="4" id="KW-0106">Calcium</keyword>
<evidence type="ECO:0000256" key="3">
    <source>
        <dbReference type="ARBA" id="ARBA00022729"/>
    </source>
</evidence>
<feature type="compositionally biased region" description="Low complexity" evidence="5">
    <location>
        <begin position="1425"/>
        <end position="1439"/>
    </location>
</feature>
<sequence length="2423" mass="266725">MKSSTFFKPSVLTLALMLAWGQTSALAGSAPPNLDSDNDGITDSEEKRQGSNPSISNLLNYKVAIEEDFSEINIPDSNRVKAHHIASLSTKKNQFTSLGFSHPVGHMRYDRDNGFAIFSDLSINIDIRNILCDTYNLTTQYSRSSRKNERTITINRLNDDHEIKPLADISDIKQPLDETFTLTGSDTVENIKVDGKRLWLGRVNVDAQCDLLDSDLDTLPDQLEKQIGTDPLRVDSDGDGINDNLEYQSGTDPNFIIDSDGDEIPDGFEIAVGLNPNNSDDANLDIDQDGMSNLAEYQHRFDLTNAQDANEDADSDGLTNLIEVTNGLNPRDSSDGADVDSDGDGVNNGRDAFINDPSESIDTDNDGIGNNADNDDDNDGVEDESDAFPLDPSETVDSDSDGIGNNADLDDDNDGLPDVDDTLPTNPDNGVDSDGDGWSDEKERLQGTDPTRSNLIDYSIDLNENFSEIGLNDSDFLTDEGFARVTPKEQNQTSLAWSSYVGGRYDRDSGFAIFDDLNANFDIKNVLCESYTLKTRFNTSSGRGGSITISRFEDGLVIQPTKVLSGLPTQWYEYPINATDHLDTISVSGVRMWLSDIGISAQCNLTDWDLDTLPDTLEASLGTDPKKTDTDDDGLADNVEYQLGLNPTDNTDGAQADTDGDGINNQDEFSHNFNPLDPNDGVTDADGDGIPNNIEINAGLNPHYFEDGRLDLDNDGISNYDEYRYGLDMSDATDAELDMDSDGISNRTEINNGLNPNDITDGVEDADGDGVPNRFDAFIRDPSEALDSDNDGIGDNQDLDDDNDGIKDQFDDLPFDPNESLDTDKDGLGNNEDSDDDNDGVDDSNDRFPLDGNESTDTDNDGIGDNADLDSDNDGINDANDAFPTDPTEWLDTDGDGIGNNKDLDDDNDGAADVDDAFPLDSSESLDSDNDGIGDNSDESNTPVVDYSVSLNEDFSELAGVPDNSYFTEEVLRKLSIKTDDTASLQLIAQAGENKVDIHNSVGIYGRTQSLDFQIAGIQCSSYQVTFNALRMTSSNVTRTVSLVRQNDLQELVPTTSIAEGIRHTLTADVDALTNGGIETLRFTGSNSQIKDIQVSADCAVSDSDSDGLADHNEIVLGLDPNNADTDNDGIRDGDEVRYGLDPLDPSDGATIDTDNDGISNRDELHFGLNPNDSSDAIEDYDGDGVNNRNEIRFNYSPIDPNERPADSDSDGVIDQLERLQGTDPYKSNLSPYQSSTTEDFHELSNEIDYSHFNDDMLSKLSTKRHMSTSLLMTGYGGGEQITLSNGGSVWNNLNLEYQIETLCPTYTLTANLSRSSSSGNRYAQILKRSDDSELSPVWDLSQPGIAPFSVELESEIGNVSQIKIHGDRAMLFGLNIEESCMAFDTDLDGLPDSVEKHFNTSITDTDTDKDGINDSDEVKHGLNPLDPSDGSLVDSDGDGVNNMLEIEYGFDPLMPNDLDLHDSDNDGINNRDELNYGMNPFDGSDLHDDLDNDGISNSDELANNLNPNDPSDGADSDTYGDGINNGDEINAGLNPNDHMLQLPDTLVVKLIALDTNGDQVINDADEPVDVLLQRYSLRSNTFQLGNINPEIEANGGVSRLASIPEVRTYRGQIIGEPDSNINAAILPECSISYSVFLGYNAAPFFELSADGSILNRYQQPLEDKSVCRPNNPSLAQYQQALTPPTTNWNDVGGQPTEKEWYIPKNGDDYHMFRRDEGMQISYQVFSHPEFGKNDMGRAMAFAEFHNLNGDYAAMRQYHHRIIFSDMMVEVGGNNTDRARFRDNWGNSNTYFWDKREEEGSNWYEMGWWVSPSSSHGVTNGWFWQATPGWANQNTMQHEMGHIQGCKHECYPERIFGNNPMRGVAVPTSAPITVQRSSAAKNEHRWVNGFRLLDHKRIPYPTWPVHPVAQPDHYTTLRDESRTINVLNNDWDPNNTPLRVTKVEVMESSTKGANASEFMINSDNTITFTPPKGWIGLIDGYYVLEDESGQSTRGILHLNVEAPGISDYYSLNAETCQNAYAGAFANSMSDSLQPGETDYSNVITPLLEVRNWGYKGGDSEINAENPLDCNSHKVEDGASGEAFRYQLSQAPFYQKDFINQTSSHQHHPHVWEINDKNFTYSMWFRNDDTMTGLKELASRGRRSSGGWMGDGWVISTNVVPEEGVYEVRFAIHDKNAETRSPFIEVSTDVPSMANSDEWHHVAMTVDWDARTLNGFINGEPAGSIAIPDEFSYVSTSGTGQTYGRGAYAKAGQTDSIYTTTSNNGIDEIVVAHEAFSAEQIAQIYQNRLPAVSPSPSNGLPTDINNLTTLRWATHSSLQSQTVGYRVYLSDDSQLVENGDHSTLIAESHNETSLAITPLTYSDSYYWRVDTLLNDGSEIQGNVWSFQPETLSIMRMMERRITPSSRTLAELENNVDYGHDDHSN</sequence>
<feature type="compositionally biased region" description="Basic and acidic residues" evidence="5">
    <location>
        <begin position="1407"/>
        <end position="1421"/>
    </location>
</feature>
<dbReference type="SUPFAM" id="SSF103647">
    <property type="entry name" value="TSP type-3 repeat"/>
    <property type="match status" value="3"/>
</dbReference>
<feature type="compositionally biased region" description="Acidic residues" evidence="5">
    <location>
        <begin position="904"/>
        <end position="938"/>
    </location>
</feature>
<reference evidence="7 8" key="1">
    <citation type="journal article" date="2012" name="Science">
        <title>Ecological populations of bacteria act as socially cohesive units of antibiotic production and resistance.</title>
        <authorList>
            <person name="Cordero O.X."/>
            <person name="Wildschutte H."/>
            <person name="Kirkup B."/>
            <person name="Proehl S."/>
            <person name="Ngo L."/>
            <person name="Hussain F."/>
            <person name="Le Roux F."/>
            <person name="Mincer T."/>
            <person name="Polz M.F."/>
        </authorList>
    </citation>
    <scope>NUCLEOTIDE SEQUENCE [LARGE SCALE GENOMIC DNA]</scope>
    <source>
        <strain evidence="7 8">FF-238</strain>
    </source>
</reference>
<evidence type="ECO:0000313" key="7">
    <source>
        <dbReference type="EMBL" id="OEE71279.1"/>
    </source>
</evidence>
<feature type="region of interest" description="Disordered" evidence="5">
    <location>
        <begin position="29"/>
        <end position="54"/>
    </location>
</feature>
<feature type="compositionally biased region" description="Acidic residues" evidence="5">
    <location>
        <begin position="784"/>
        <end position="803"/>
    </location>
</feature>
<feature type="region of interest" description="Disordered" evidence="5">
    <location>
        <begin position="642"/>
        <end position="671"/>
    </location>
</feature>
<feature type="compositionally biased region" description="Low complexity" evidence="5">
    <location>
        <begin position="648"/>
        <end position="657"/>
    </location>
</feature>
<dbReference type="PANTHER" id="PTHR37467">
    <property type="entry name" value="EXPORTED CALCIUM-BINDING GLYCOPROTEIN-RELATED"/>
    <property type="match status" value="1"/>
</dbReference>
<feature type="compositionally biased region" description="Acidic residues" evidence="5">
    <location>
        <begin position="854"/>
        <end position="875"/>
    </location>
</feature>